<keyword evidence="2" id="KW-1185">Reference proteome</keyword>
<dbReference type="Proteomes" id="UP000030635">
    <property type="component" value="Plasmid pCBJ"/>
</dbReference>
<dbReference type="HOGENOM" id="CLU_2786432_0_0_9"/>
<evidence type="ECO:0000313" key="1">
    <source>
        <dbReference type="EMBL" id="AIY85350.1"/>
    </source>
</evidence>
<geneLocation type="plasmid" evidence="1 2">
    <name>pCBJ</name>
</geneLocation>
<dbReference type="AlphaFoldDB" id="A0A0A7G2V7"/>
<evidence type="ECO:0000313" key="2">
    <source>
        <dbReference type="Proteomes" id="UP000030635"/>
    </source>
</evidence>
<dbReference type="EMBL" id="CP006906">
    <property type="protein sequence ID" value="AIY85350.1"/>
    <property type="molecule type" value="Genomic_DNA"/>
</dbReference>
<keyword evidence="1" id="KW-0614">Plasmid</keyword>
<proteinExistence type="predicted"/>
<dbReference type="KEGG" id="cbv:U729_3186"/>
<organism evidence="1 2">
    <name type="scientific">Clostridium baratii str. Sullivan</name>
    <dbReference type="NCBI Taxonomy" id="1415775"/>
    <lineage>
        <taxon>Bacteria</taxon>
        <taxon>Bacillati</taxon>
        <taxon>Bacillota</taxon>
        <taxon>Clostridia</taxon>
        <taxon>Eubacteriales</taxon>
        <taxon>Clostridiaceae</taxon>
        <taxon>Clostridium</taxon>
    </lineage>
</organism>
<protein>
    <submittedName>
        <fullName evidence="1">Uncharacterized protein</fullName>
    </submittedName>
</protein>
<gene>
    <name evidence="1" type="ORF">U729_3186</name>
</gene>
<reference evidence="1 2" key="1">
    <citation type="journal article" date="2015" name="Infect. Genet. Evol.">
        <title>Genomic sequences of six botulinum neurotoxin-producing strains representing three clostridial species illustrate the mobility and diversity of botulinum neurotoxin genes.</title>
        <authorList>
            <person name="Smith T.J."/>
            <person name="Hill K.K."/>
            <person name="Xie G."/>
            <person name="Foley B.T."/>
            <person name="Williamson C.H."/>
            <person name="Foster J.T."/>
            <person name="Johnson S.L."/>
            <person name="Chertkov O."/>
            <person name="Teshima H."/>
            <person name="Gibbons H.S."/>
            <person name="Johnsky L.A."/>
            <person name="Karavis M.A."/>
            <person name="Smith L.A."/>
        </authorList>
    </citation>
    <scope>NUCLEOTIDE SEQUENCE [LARGE SCALE GENOMIC DNA]</scope>
    <source>
        <strain evidence="1">Sullivan</strain>
        <plasmid evidence="2">Plasmid pCBJ</plasmid>
    </source>
</reference>
<sequence>MNKQTIVTNEYKITITGYKGRTEKELNEYLDLVVSSLATDNSDDNYMNVTIKINKTDSSYDLIKKRKN</sequence>
<dbReference type="RefSeq" id="WP_040113715.1">
    <property type="nucleotide sequence ID" value="NZ_CP006906.1"/>
</dbReference>
<name>A0A0A7G2V7_9CLOT</name>
<accession>A0A0A7G2V7</accession>